<feature type="transmembrane region" description="Helical" evidence="5">
    <location>
        <begin position="44"/>
        <end position="62"/>
    </location>
</feature>
<evidence type="ECO:0000256" key="2">
    <source>
        <dbReference type="ARBA" id="ARBA00022692"/>
    </source>
</evidence>
<gene>
    <name evidence="6" type="ORF">ACFPOF_00240</name>
</gene>
<keyword evidence="7" id="KW-1185">Reference proteome</keyword>
<dbReference type="Pfam" id="PF13564">
    <property type="entry name" value="DoxX_2"/>
    <property type="match status" value="1"/>
</dbReference>
<feature type="transmembrane region" description="Helical" evidence="5">
    <location>
        <begin position="95"/>
        <end position="113"/>
    </location>
</feature>
<keyword evidence="4 5" id="KW-0472">Membrane</keyword>
<dbReference type="InterPro" id="IPR032808">
    <property type="entry name" value="DoxX"/>
</dbReference>
<name>A0ABW0HKV6_9BACL</name>
<comment type="subcellular location">
    <subcellularLocation>
        <location evidence="1">Membrane</location>
        <topology evidence="1">Multi-pass membrane protein</topology>
    </subcellularLocation>
</comment>
<feature type="transmembrane region" description="Helical" evidence="5">
    <location>
        <begin position="69"/>
        <end position="89"/>
    </location>
</feature>
<accession>A0ABW0HKV6</accession>
<sequence length="120" mass="13007">MKWFFRIVQGLLAAVFLMSGLMKVFVSSEEIRTLYTEMLGYNVGFMRIVGLVESLAAIGLIAGYRWPRFILVSSGTLAIIMAGATISTLVSGQGAVTAGPPFVLLALALVLLFKNRPAFF</sequence>
<keyword evidence="2 5" id="KW-0812">Transmembrane</keyword>
<comment type="caution">
    <text evidence="6">The sequence shown here is derived from an EMBL/GenBank/DDBJ whole genome shotgun (WGS) entry which is preliminary data.</text>
</comment>
<evidence type="ECO:0000256" key="5">
    <source>
        <dbReference type="SAM" id="Phobius"/>
    </source>
</evidence>
<evidence type="ECO:0000256" key="4">
    <source>
        <dbReference type="ARBA" id="ARBA00023136"/>
    </source>
</evidence>
<evidence type="ECO:0000256" key="3">
    <source>
        <dbReference type="ARBA" id="ARBA00022989"/>
    </source>
</evidence>
<proteinExistence type="predicted"/>
<evidence type="ECO:0000313" key="6">
    <source>
        <dbReference type="EMBL" id="MFC5401160.1"/>
    </source>
</evidence>
<keyword evidence="3 5" id="KW-1133">Transmembrane helix</keyword>
<dbReference type="EMBL" id="JBHSMI010000001">
    <property type="protein sequence ID" value="MFC5401160.1"/>
    <property type="molecule type" value="Genomic_DNA"/>
</dbReference>
<dbReference type="Proteomes" id="UP001596113">
    <property type="component" value="Unassembled WGS sequence"/>
</dbReference>
<organism evidence="6 7">
    <name type="scientific">Cohnella soli</name>
    <dbReference type="NCBI Taxonomy" id="425005"/>
    <lineage>
        <taxon>Bacteria</taxon>
        <taxon>Bacillati</taxon>
        <taxon>Bacillota</taxon>
        <taxon>Bacilli</taxon>
        <taxon>Bacillales</taxon>
        <taxon>Paenibacillaceae</taxon>
        <taxon>Cohnella</taxon>
    </lineage>
</organism>
<protein>
    <submittedName>
        <fullName evidence="6">DoxX family protein</fullName>
    </submittedName>
</protein>
<dbReference type="RefSeq" id="WP_378128453.1">
    <property type="nucleotide sequence ID" value="NZ_JBHSMI010000001.1"/>
</dbReference>
<evidence type="ECO:0000313" key="7">
    <source>
        <dbReference type="Proteomes" id="UP001596113"/>
    </source>
</evidence>
<evidence type="ECO:0000256" key="1">
    <source>
        <dbReference type="ARBA" id="ARBA00004141"/>
    </source>
</evidence>
<reference evidence="7" key="1">
    <citation type="journal article" date="2019" name="Int. J. Syst. Evol. Microbiol.">
        <title>The Global Catalogue of Microorganisms (GCM) 10K type strain sequencing project: providing services to taxonomists for standard genome sequencing and annotation.</title>
        <authorList>
            <consortium name="The Broad Institute Genomics Platform"/>
            <consortium name="The Broad Institute Genome Sequencing Center for Infectious Disease"/>
            <person name="Wu L."/>
            <person name="Ma J."/>
        </authorList>
    </citation>
    <scope>NUCLEOTIDE SEQUENCE [LARGE SCALE GENOMIC DNA]</scope>
    <source>
        <strain evidence="7">CGMCC 1.18575</strain>
    </source>
</reference>